<feature type="region of interest" description="Disordered" evidence="1">
    <location>
        <begin position="1"/>
        <end position="30"/>
    </location>
</feature>
<sequence length="57" mass="6239">MARKSAPARQNFPADPRSTLAPTPRLDDTQLPVTESERALFAACFGKLIDQILAEPD</sequence>
<dbReference type="Proteomes" id="UP001156641">
    <property type="component" value="Unassembled WGS sequence"/>
</dbReference>
<protein>
    <submittedName>
        <fullName evidence="2">Uncharacterized protein</fullName>
    </submittedName>
</protein>
<dbReference type="RefSeq" id="WP_284257650.1">
    <property type="nucleotide sequence ID" value="NZ_BSOS01000043.1"/>
</dbReference>
<keyword evidence="3" id="KW-1185">Reference proteome</keyword>
<evidence type="ECO:0000313" key="3">
    <source>
        <dbReference type="Proteomes" id="UP001156641"/>
    </source>
</evidence>
<proteinExistence type="predicted"/>
<evidence type="ECO:0000256" key="1">
    <source>
        <dbReference type="SAM" id="MobiDB-lite"/>
    </source>
</evidence>
<evidence type="ECO:0000313" key="2">
    <source>
        <dbReference type="EMBL" id="GLR66950.1"/>
    </source>
</evidence>
<organism evidence="2 3">
    <name type="scientific">Acidocella aquatica</name>
    <dbReference type="NCBI Taxonomy" id="1922313"/>
    <lineage>
        <taxon>Bacteria</taxon>
        <taxon>Pseudomonadati</taxon>
        <taxon>Pseudomonadota</taxon>
        <taxon>Alphaproteobacteria</taxon>
        <taxon>Acetobacterales</taxon>
        <taxon>Acidocellaceae</taxon>
        <taxon>Acidocella</taxon>
    </lineage>
</organism>
<comment type="caution">
    <text evidence="2">The sequence shown here is derived from an EMBL/GenBank/DDBJ whole genome shotgun (WGS) entry which is preliminary data.</text>
</comment>
<accession>A0ABQ6AA57</accession>
<reference evidence="3" key="1">
    <citation type="journal article" date="2019" name="Int. J. Syst. Evol. Microbiol.">
        <title>The Global Catalogue of Microorganisms (GCM) 10K type strain sequencing project: providing services to taxonomists for standard genome sequencing and annotation.</title>
        <authorList>
            <consortium name="The Broad Institute Genomics Platform"/>
            <consortium name="The Broad Institute Genome Sequencing Center for Infectious Disease"/>
            <person name="Wu L."/>
            <person name="Ma J."/>
        </authorList>
    </citation>
    <scope>NUCLEOTIDE SEQUENCE [LARGE SCALE GENOMIC DNA]</scope>
    <source>
        <strain evidence="3">NBRC 112502</strain>
    </source>
</reference>
<dbReference type="EMBL" id="BSOS01000043">
    <property type="protein sequence ID" value="GLR66950.1"/>
    <property type="molecule type" value="Genomic_DNA"/>
</dbReference>
<gene>
    <name evidence="2" type="ORF">GCM10010909_16300</name>
</gene>
<name>A0ABQ6AA57_9PROT</name>